<dbReference type="AlphaFoldDB" id="A0A3Q8WUD5"/>
<dbReference type="PANTHER" id="PTHR39203">
    <property type="entry name" value="CYTOPLASMIC PROTEIN-RELATED"/>
    <property type="match status" value="1"/>
</dbReference>
<dbReference type="Pfam" id="PF04266">
    <property type="entry name" value="ASCH"/>
    <property type="match status" value="1"/>
</dbReference>
<dbReference type="KEGG" id="fsl:EJO69_07270"/>
<dbReference type="InterPro" id="IPR007374">
    <property type="entry name" value="ASCH_domain"/>
</dbReference>
<reference evidence="2 3" key="1">
    <citation type="submission" date="2018-12" db="EMBL/GenBank/DDBJ databases">
        <title>Complete genome sequence of Flaviflexus salsibiostraticola KCTC 33148.</title>
        <authorList>
            <person name="Bae J.-W."/>
        </authorList>
    </citation>
    <scope>NUCLEOTIDE SEQUENCE [LARGE SCALE GENOMIC DNA]</scope>
    <source>
        <strain evidence="2 3">KCTC 33148</strain>
    </source>
</reference>
<organism evidence="2 3">
    <name type="scientific">Flaviflexus salsibiostraticola</name>
    <dbReference type="NCBI Taxonomy" id="1282737"/>
    <lineage>
        <taxon>Bacteria</taxon>
        <taxon>Bacillati</taxon>
        <taxon>Actinomycetota</taxon>
        <taxon>Actinomycetes</taxon>
        <taxon>Actinomycetales</taxon>
        <taxon>Actinomycetaceae</taxon>
        <taxon>Flaviflexus</taxon>
    </lineage>
</organism>
<dbReference type="InterPro" id="IPR015947">
    <property type="entry name" value="PUA-like_sf"/>
</dbReference>
<keyword evidence="3" id="KW-1185">Reference proteome</keyword>
<evidence type="ECO:0000313" key="3">
    <source>
        <dbReference type="Proteomes" id="UP000270021"/>
    </source>
</evidence>
<evidence type="ECO:0000313" key="2">
    <source>
        <dbReference type="EMBL" id="AZN30131.1"/>
    </source>
</evidence>
<accession>A0A3Q8WUD5</accession>
<dbReference type="PIRSF" id="PIRSF021320">
    <property type="entry name" value="DUF984"/>
    <property type="match status" value="1"/>
</dbReference>
<proteinExistence type="predicted"/>
<dbReference type="InterPro" id="IPR009326">
    <property type="entry name" value="DUF984"/>
</dbReference>
<dbReference type="OrthoDB" id="9807542at2"/>
<dbReference type="Gene3D" id="3.10.400.10">
    <property type="entry name" value="Sulfate adenylyltransferase"/>
    <property type="match status" value="1"/>
</dbReference>
<name>A0A3Q8WUD5_9ACTO</name>
<sequence>MTVEEFWRECREALPGLPADMPEAWAFGALPEHADELLALVLAGTKTATASSLWDIEATGEMMPRPGDLSIILDGSGTPRALIETTAIAIVPFDEVSQEHAFAEGEDDRTLDSWREIHERYWRRHSESPRGFERGMPVVCEEFRLLHSSFNSSPLSC</sequence>
<gene>
    <name evidence="2" type="ORF">EJO69_07270</name>
</gene>
<dbReference type="PANTHER" id="PTHR39203:SF1">
    <property type="entry name" value="CYTOPLASMIC PROTEIN"/>
    <property type="match status" value="1"/>
</dbReference>
<dbReference type="RefSeq" id="WP_126040616.1">
    <property type="nucleotide sequence ID" value="NZ_CP034438.1"/>
</dbReference>
<dbReference type="SUPFAM" id="SSF88697">
    <property type="entry name" value="PUA domain-like"/>
    <property type="match status" value="1"/>
</dbReference>
<dbReference type="EMBL" id="CP034438">
    <property type="protein sequence ID" value="AZN30131.1"/>
    <property type="molecule type" value="Genomic_DNA"/>
</dbReference>
<dbReference type="CDD" id="cd06553">
    <property type="entry name" value="ASCH_Ef3133_like"/>
    <property type="match status" value="1"/>
</dbReference>
<dbReference type="SMART" id="SM01022">
    <property type="entry name" value="ASCH"/>
    <property type="match status" value="1"/>
</dbReference>
<protein>
    <submittedName>
        <fullName evidence="2">ASCH domain-containing protein</fullName>
    </submittedName>
</protein>
<feature type="domain" description="ASCH" evidence="1">
    <location>
        <begin position="25"/>
        <end position="147"/>
    </location>
</feature>
<evidence type="ECO:0000259" key="1">
    <source>
        <dbReference type="SMART" id="SM01022"/>
    </source>
</evidence>
<dbReference type="Proteomes" id="UP000270021">
    <property type="component" value="Chromosome"/>
</dbReference>